<evidence type="ECO:0000313" key="12">
    <source>
        <dbReference type="Proteomes" id="UP000677228"/>
    </source>
</evidence>
<comment type="caution">
    <text evidence="10">The sequence shown here is derived from an EMBL/GenBank/DDBJ whole genome shotgun (WGS) entry which is preliminary data.</text>
</comment>
<feature type="compositionally biased region" description="Low complexity" evidence="8">
    <location>
        <begin position="71"/>
        <end position="85"/>
    </location>
</feature>
<feature type="region of interest" description="Disordered" evidence="8">
    <location>
        <begin position="52"/>
        <end position="109"/>
    </location>
</feature>
<comment type="subcellular location">
    <subcellularLocation>
        <location evidence="1">Cell projection</location>
        <location evidence="1">Cilium</location>
    </subcellularLocation>
</comment>
<name>A0A8S2CQT5_9BILA</name>
<dbReference type="Pfam" id="PF13870">
    <property type="entry name" value="CCDC113_CCDC96_CC"/>
    <property type="match status" value="1"/>
</dbReference>
<dbReference type="GO" id="GO:0036064">
    <property type="term" value="C:ciliary basal body"/>
    <property type="evidence" value="ECO:0007669"/>
    <property type="project" value="TreeGrafter"/>
</dbReference>
<dbReference type="GO" id="GO:0005930">
    <property type="term" value="C:axoneme"/>
    <property type="evidence" value="ECO:0007669"/>
    <property type="project" value="TreeGrafter"/>
</dbReference>
<feature type="coiled-coil region" evidence="7">
    <location>
        <begin position="205"/>
        <end position="377"/>
    </location>
</feature>
<evidence type="ECO:0000259" key="9">
    <source>
        <dbReference type="Pfam" id="PF13870"/>
    </source>
</evidence>
<dbReference type="EMBL" id="CAJOBA010000047">
    <property type="protein sequence ID" value="CAF3498228.1"/>
    <property type="molecule type" value="Genomic_DNA"/>
</dbReference>
<evidence type="ECO:0000313" key="11">
    <source>
        <dbReference type="EMBL" id="CAF3498228.1"/>
    </source>
</evidence>
<feature type="domain" description="CCDC113/CCDC96 coiled-coil" evidence="9">
    <location>
        <begin position="200"/>
        <end position="372"/>
    </location>
</feature>
<dbReference type="GO" id="GO:0060271">
    <property type="term" value="P:cilium assembly"/>
    <property type="evidence" value="ECO:0007669"/>
    <property type="project" value="TreeGrafter"/>
</dbReference>
<dbReference type="EMBL" id="CAJNOK010000047">
    <property type="protein sequence ID" value="CAF0725097.1"/>
    <property type="molecule type" value="Genomic_DNA"/>
</dbReference>
<evidence type="ECO:0000256" key="1">
    <source>
        <dbReference type="ARBA" id="ARBA00004138"/>
    </source>
</evidence>
<proteinExistence type="inferred from homology"/>
<dbReference type="PANTHER" id="PTHR15654:SF2">
    <property type="entry name" value="COILED-COIL DOMAIN-CONTAINING PROTEIN 113"/>
    <property type="match status" value="1"/>
</dbReference>
<evidence type="ECO:0000256" key="3">
    <source>
        <dbReference type="ARBA" id="ARBA00023054"/>
    </source>
</evidence>
<evidence type="ECO:0000256" key="2">
    <source>
        <dbReference type="ARBA" id="ARBA00022794"/>
    </source>
</evidence>
<evidence type="ECO:0000256" key="7">
    <source>
        <dbReference type="SAM" id="Coils"/>
    </source>
</evidence>
<dbReference type="Proteomes" id="UP000682733">
    <property type="component" value="Unassembled WGS sequence"/>
</dbReference>
<dbReference type="InterPro" id="IPR025254">
    <property type="entry name" value="CCDC113/CCDC96_CC"/>
</dbReference>
<gene>
    <name evidence="10" type="ORF">OVA965_LOCUS364</name>
    <name evidence="11" type="ORF">TMI583_LOCUS364</name>
</gene>
<organism evidence="10 12">
    <name type="scientific">Didymodactylos carnosus</name>
    <dbReference type="NCBI Taxonomy" id="1234261"/>
    <lineage>
        <taxon>Eukaryota</taxon>
        <taxon>Metazoa</taxon>
        <taxon>Spiralia</taxon>
        <taxon>Gnathifera</taxon>
        <taxon>Rotifera</taxon>
        <taxon>Eurotatoria</taxon>
        <taxon>Bdelloidea</taxon>
        <taxon>Philodinida</taxon>
        <taxon>Philodinidae</taxon>
        <taxon>Didymodactylos</taxon>
    </lineage>
</organism>
<reference evidence="10" key="1">
    <citation type="submission" date="2021-02" db="EMBL/GenBank/DDBJ databases">
        <authorList>
            <person name="Nowell W R."/>
        </authorList>
    </citation>
    <scope>NUCLEOTIDE SEQUENCE</scope>
</reference>
<evidence type="ECO:0000256" key="8">
    <source>
        <dbReference type="SAM" id="MobiDB-lite"/>
    </source>
</evidence>
<dbReference type="AlphaFoldDB" id="A0A8S2CQT5"/>
<dbReference type="InterPro" id="IPR051885">
    <property type="entry name" value="CC_CF"/>
</dbReference>
<accession>A0A8S2CQT5</accession>
<dbReference type="Proteomes" id="UP000677228">
    <property type="component" value="Unassembled WGS sequence"/>
</dbReference>
<comment type="similarity">
    <text evidence="5">Belongs to the CFAP263 family.</text>
</comment>
<sequence length="404" mass="46919">MTETKSVISESSSSEHPPGLSDDADDLDLYQRLEKIEREIVELTFENRVFETNLERKKSEPVPTSNALGVSAAGSSLTSTPTGSTQDVSGGGRGDRLARKRSKSRSTQGDFRVQLTLEQKLDIIVSEYEQMKNDKQKKEMSNEKKLDQLESDLEWIDVEAVDFEAAITEFLKLKETSIDKRTKKYIGEKIDRYFNERKKARESLINKLTDKSQGLKRLIKRLESQLRQKEEMGETLHEVDFNQLKIENKQYLDKIDEKNYELIVLKRQVGQATQQLNRYKDELQTELSLQLDIHSKIDKQQQLLERVDQEMSQVNQELAKADKLNQTLTEQTQDYQVPEVLDYVKKKALLYNLQRDVSVWERKLEIAQMALQQSKQQWQTLQRTAQFQNQPSQAVGGRREVEAR</sequence>
<dbReference type="PANTHER" id="PTHR15654">
    <property type="entry name" value="COILED-COIL DOMAIN-CONTAINING PROTEIN 113-RELATED"/>
    <property type="match status" value="1"/>
</dbReference>
<evidence type="ECO:0000256" key="4">
    <source>
        <dbReference type="ARBA" id="ARBA00023273"/>
    </source>
</evidence>
<feature type="region of interest" description="Disordered" evidence="8">
    <location>
        <begin position="1"/>
        <end position="26"/>
    </location>
</feature>
<evidence type="ECO:0000256" key="5">
    <source>
        <dbReference type="ARBA" id="ARBA00044506"/>
    </source>
</evidence>
<evidence type="ECO:0000256" key="6">
    <source>
        <dbReference type="ARBA" id="ARBA00044798"/>
    </source>
</evidence>
<evidence type="ECO:0000313" key="10">
    <source>
        <dbReference type="EMBL" id="CAF0725097.1"/>
    </source>
</evidence>
<keyword evidence="2" id="KW-0970">Cilium biogenesis/degradation</keyword>
<keyword evidence="3 7" id="KW-0175">Coiled coil</keyword>
<protein>
    <recommendedName>
        <fullName evidence="6">Cilia- and flagella-associated protein 263</fullName>
    </recommendedName>
</protein>
<keyword evidence="4" id="KW-0966">Cell projection</keyword>